<organism evidence="1 2">
    <name type="scientific">Tanticharoenia sakaeratensis NBRC 103193</name>
    <dbReference type="NCBI Taxonomy" id="1231623"/>
    <lineage>
        <taxon>Bacteria</taxon>
        <taxon>Pseudomonadati</taxon>
        <taxon>Pseudomonadota</taxon>
        <taxon>Alphaproteobacteria</taxon>
        <taxon>Acetobacterales</taxon>
        <taxon>Acetobacteraceae</taxon>
        <taxon>Tanticharoenia</taxon>
    </lineage>
</organism>
<name>A0A0D6MGM5_9PROT</name>
<dbReference type="AlphaFoldDB" id="A0A0D6MGM5"/>
<dbReference type="STRING" id="1231623.Tasa_002_047"/>
<dbReference type="RefSeq" id="WP_053053582.1">
    <property type="nucleotide sequence ID" value="NZ_BALE01000002.1"/>
</dbReference>
<reference evidence="1 2" key="1">
    <citation type="submission" date="2012-10" db="EMBL/GenBank/DDBJ databases">
        <title>Genome sequencing of Tanticharoenia sakaeratensis NBRC 103193.</title>
        <authorList>
            <person name="Azuma Y."/>
            <person name="Hadano H."/>
            <person name="Hirakawa H."/>
            <person name="Matsushita K."/>
        </authorList>
    </citation>
    <scope>NUCLEOTIDE SEQUENCE [LARGE SCALE GENOMIC DNA]</scope>
    <source>
        <strain evidence="1 2">NBRC 103193</strain>
    </source>
</reference>
<dbReference type="EMBL" id="BALE01000002">
    <property type="protein sequence ID" value="GAN52767.1"/>
    <property type="molecule type" value="Genomic_DNA"/>
</dbReference>
<accession>A0A0D6MGM5</accession>
<comment type="caution">
    <text evidence="1">The sequence shown here is derived from an EMBL/GenBank/DDBJ whole genome shotgun (WGS) entry which is preliminary data.</text>
</comment>
<dbReference type="OrthoDB" id="9792157at2"/>
<sequence length="233" mass="24364">MTGGPDRPGIIGHADIWRALDMLAAERGLSASALARAAGLDPTAFNPSKRQATDGRRRWPGTESLVRALGALDVSLERFAHVVERRAEPSAASSSSSGSAPRPLRAIAWSDLGRTDLFDRAGLPAGKAWEEWPSPFSAGPQAYAVHMDDASLQPAARAGAVLVVVPTAAIRPGDRVLLRATAGASTLPRAAIVQGIDADRVVFEPIVPTLGVAPGPHPIADLHILHRIAAICL</sequence>
<keyword evidence="2" id="KW-1185">Reference proteome</keyword>
<gene>
    <name evidence="1" type="ORF">Tasa_002_047</name>
</gene>
<proteinExistence type="predicted"/>
<dbReference type="Proteomes" id="UP000032679">
    <property type="component" value="Unassembled WGS sequence"/>
</dbReference>
<evidence type="ECO:0008006" key="3">
    <source>
        <dbReference type="Google" id="ProtNLM"/>
    </source>
</evidence>
<evidence type="ECO:0000313" key="2">
    <source>
        <dbReference type="Proteomes" id="UP000032679"/>
    </source>
</evidence>
<protein>
    <recommendedName>
        <fullName evidence="3">Phage repressor</fullName>
    </recommendedName>
</protein>
<evidence type="ECO:0000313" key="1">
    <source>
        <dbReference type="EMBL" id="GAN52767.1"/>
    </source>
</evidence>